<gene>
    <name evidence="2" type="ORF">MNB_SV-12-1043</name>
</gene>
<dbReference type="SUPFAM" id="SSF55797">
    <property type="entry name" value="PR-1-like"/>
    <property type="match status" value="1"/>
</dbReference>
<dbReference type="PANTHER" id="PTHR10334">
    <property type="entry name" value="CYSTEINE-RICH SECRETORY PROTEIN-RELATED"/>
    <property type="match status" value="1"/>
</dbReference>
<dbReference type="InterPro" id="IPR035940">
    <property type="entry name" value="CAP_sf"/>
</dbReference>
<accession>A0A1W1CE95</accession>
<protein>
    <submittedName>
        <fullName evidence="2">Putative deoxyribonucleotide triphosphate pyrophosphatase</fullName>
    </submittedName>
</protein>
<dbReference type="Gene3D" id="3.40.33.10">
    <property type="entry name" value="CAP"/>
    <property type="match status" value="1"/>
</dbReference>
<evidence type="ECO:0000259" key="1">
    <source>
        <dbReference type="SMART" id="SM00198"/>
    </source>
</evidence>
<dbReference type="Pfam" id="PF00188">
    <property type="entry name" value="CAP"/>
    <property type="match status" value="1"/>
</dbReference>
<dbReference type="GO" id="GO:0005576">
    <property type="term" value="C:extracellular region"/>
    <property type="evidence" value="ECO:0007669"/>
    <property type="project" value="InterPro"/>
</dbReference>
<proteinExistence type="predicted"/>
<dbReference type="PRINTS" id="PR00837">
    <property type="entry name" value="V5TPXLIKE"/>
</dbReference>
<dbReference type="InterPro" id="IPR014044">
    <property type="entry name" value="CAP_dom"/>
</dbReference>
<name>A0A1W1CE95_9ZZZZ</name>
<evidence type="ECO:0000313" key="2">
    <source>
        <dbReference type="EMBL" id="SFV64057.1"/>
    </source>
</evidence>
<reference evidence="2" key="1">
    <citation type="submission" date="2016-10" db="EMBL/GenBank/DDBJ databases">
        <authorList>
            <person name="de Groot N.N."/>
        </authorList>
    </citation>
    <scope>NUCLEOTIDE SEQUENCE</scope>
</reference>
<dbReference type="SMART" id="SM00198">
    <property type="entry name" value="SCP"/>
    <property type="match status" value="1"/>
</dbReference>
<organism evidence="2">
    <name type="scientific">hydrothermal vent metagenome</name>
    <dbReference type="NCBI Taxonomy" id="652676"/>
    <lineage>
        <taxon>unclassified sequences</taxon>
        <taxon>metagenomes</taxon>
        <taxon>ecological metagenomes</taxon>
    </lineage>
</organism>
<feature type="domain" description="SCP" evidence="1">
    <location>
        <begin position="54"/>
        <end position="204"/>
    </location>
</feature>
<dbReference type="PROSITE" id="PS01009">
    <property type="entry name" value="CRISP_1"/>
    <property type="match status" value="1"/>
</dbReference>
<dbReference type="InterPro" id="IPR001283">
    <property type="entry name" value="CRISP-related"/>
</dbReference>
<dbReference type="EMBL" id="FPHE01000129">
    <property type="protein sequence ID" value="SFV64057.1"/>
    <property type="molecule type" value="Genomic_DNA"/>
</dbReference>
<sequence length="360" mass="40588">MFLKSIKLVSTIGIVVLCVGCGSTDSKKDNRASQEQPLVEDIAIVTVGSQELTSTQAEVIKLHNEKRRNYYTDSDLSYSMALEKAAQKYANTLASNGKFEHDPENGEKGYGENLYAHSKRVALTTADAMPHWYDEEKVLYNYDDGSCQEAYYDNGSRIKCGHYTQVIWQETREVGCATAQYKTGDMKNGFVYVCKYKKAGNSSMNGKEEKPYCTSYDNSDIYLDTVPSSLALAGKSFAIELRKEDRIACTKVDSLNSAIEFSADLKTAKIENFEMVTFTYNGEPAKNTLEFDTVLIDDKTIKLSGINKNIPAKDYQNNSIYMNLTIIGEATDYYSVEIEWNALDKDEPLYTRRMKAKLYK</sequence>
<dbReference type="InterPro" id="IPR018244">
    <property type="entry name" value="Allrgn_V5/Tpx1_CS"/>
</dbReference>
<dbReference type="AlphaFoldDB" id="A0A1W1CE95"/>